<reference evidence="2" key="1">
    <citation type="submission" date="2014-11" db="EMBL/GenBank/DDBJ databases">
        <authorList>
            <person name="Otto D Thomas"/>
            <person name="Naeem Raeece"/>
        </authorList>
    </citation>
    <scope>NUCLEOTIDE SEQUENCE</scope>
</reference>
<protein>
    <submittedName>
        <fullName evidence="2">Uncharacterized protein</fullName>
    </submittedName>
</protein>
<proteinExistence type="predicted"/>
<evidence type="ECO:0000256" key="1">
    <source>
        <dbReference type="SAM" id="MobiDB-lite"/>
    </source>
</evidence>
<gene>
    <name evidence="2" type="ORF">Cvel_20389</name>
</gene>
<accession>A0A0G4G5T7</accession>
<sequence>MQVRKYYLEELWHSLVLKFGEGLEQHWLEVSQYKTDEKSIENFLEGFGTTIKKAFGPRGAPLMKPKPRPRMIIASEQQMCDMVADAHIYWTGLLAERERQARRASLIAARKRGEAPEEGEGEGEGDNQKQEGGEKKGGEAVSVERVDPPN</sequence>
<dbReference type="AlphaFoldDB" id="A0A0G4G5T7"/>
<dbReference type="EMBL" id="CDMZ01000910">
    <property type="protein sequence ID" value="CEM23856.1"/>
    <property type="molecule type" value="Genomic_DNA"/>
</dbReference>
<dbReference type="VEuPathDB" id="CryptoDB:Cvel_20389"/>
<organism evidence="2">
    <name type="scientific">Chromera velia CCMP2878</name>
    <dbReference type="NCBI Taxonomy" id="1169474"/>
    <lineage>
        <taxon>Eukaryota</taxon>
        <taxon>Sar</taxon>
        <taxon>Alveolata</taxon>
        <taxon>Colpodellida</taxon>
        <taxon>Chromeraceae</taxon>
        <taxon>Chromera</taxon>
    </lineage>
</organism>
<evidence type="ECO:0000313" key="2">
    <source>
        <dbReference type="EMBL" id="CEM23856.1"/>
    </source>
</evidence>
<feature type="compositionally biased region" description="Acidic residues" evidence="1">
    <location>
        <begin position="116"/>
        <end position="125"/>
    </location>
</feature>
<feature type="region of interest" description="Disordered" evidence="1">
    <location>
        <begin position="107"/>
        <end position="150"/>
    </location>
</feature>
<name>A0A0G4G5T7_9ALVE</name>
<feature type="compositionally biased region" description="Basic and acidic residues" evidence="1">
    <location>
        <begin position="126"/>
        <end position="150"/>
    </location>
</feature>